<dbReference type="Pfam" id="PF00667">
    <property type="entry name" value="FAD_binding_1"/>
    <property type="match status" value="1"/>
</dbReference>
<dbReference type="EMBL" id="MBFR01000016">
    <property type="protein sequence ID" value="PVU97195.1"/>
    <property type="molecule type" value="Genomic_DNA"/>
</dbReference>
<dbReference type="InterPro" id="IPR003097">
    <property type="entry name" value="CysJ-like_FAD-binding"/>
</dbReference>
<keyword evidence="11" id="KW-0560">Oxidoreductase</keyword>
<evidence type="ECO:0000256" key="6">
    <source>
        <dbReference type="ARBA" id="ARBA00022630"/>
    </source>
</evidence>
<dbReference type="InterPro" id="IPR023173">
    <property type="entry name" value="NADPH_Cyt_P450_Rdtase_alpha"/>
</dbReference>
<comment type="pathway">
    <text evidence="3">Sulfur metabolism; hydrogen sulfide biosynthesis; hydrogen sulfide from sulfite (NADPH route): step 1/1.</text>
</comment>
<dbReference type="GO" id="GO:0010181">
    <property type="term" value="F:FMN binding"/>
    <property type="evidence" value="ECO:0007669"/>
    <property type="project" value="TreeGrafter"/>
</dbReference>
<evidence type="ECO:0000259" key="14">
    <source>
        <dbReference type="PROSITE" id="PS51384"/>
    </source>
</evidence>
<keyword evidence="10" id="KW-0249">Electron transport</keyword>
<dbReference type="PROSITE" id="PS51384">
    <property type="entry name" value="FAD_FR"/>
    <property type="match status" value="1"/>
</dbReference>
<gene>
    <name evidence="15" type="ORF">BB561_000692</name>
</gene>
<dbReference type="GO" id="GO:0004783">
    <property type="term" value="F:sulfite reductase (NADPH) activity"/>
    <property type="evidence" value="ECO:0007669"/>
    <property type="project" value="UniProtKB-EC"/>
</dbReference>
<evidence type="ECO:0000256" key="2">
    <source>
        <dbReference type="ARBA" id="ARBA00001974"/>
    </source>
</evidence>
<evidence type="ECO:0000256" key="13">
    <source>
        <dbReference type="ARBA" id="ARBA00059320"/>
    </source>
</evidence>
<evidence type="ECO:0000256" key="12">
    <source>
        <dbReference type="ARBA" id="ARBA00052219"/>
    </source>
</evidence>
<dbReference type="PANTHER" id="PTHR19384:SF109">
    <property type="entry name" value="SULFITE REDUCTASE [NADPH] FLAVOPROTEIN COMPONENT"/>
    <property type="match status" value="1"/>
</dbReference>
<dbReference type="EC" id="1.8.1.2" evidence="4"/>
<keyword evidence="7" id="KW-0288">FMN</keyword>
<dbReference type="GO" id="GO:0005829">
    <property type="term" value="C:cytosol"/>
    <property type="evidence" value="ECO:0007669"/>
    <property type="project" value="TreeGrafter"/>
</dbReference>
<dbReference type="InterPro" id="IPR017927">
    <property type="entry name" value="FAD-bd_FR_type"/>
</dbReference>
<dbReference type="InterPro" id="IPR001709">
    <property type="entry name" value="Flavoprot_Pyr_Nucl_cyt_Rdtase"/>
</dbReference>
<dbReference type="Gene3D" id="2.40.30.10">
    <property type="entry name" value="Translation factors"/>
    <property type="match status" value="1"/>
</dbReference>
<comment type="cofactor">
    <cofactor evidence="2">
        <name>FAD</name>
        <dbReference type="ChEBI" id="CHEBI:57692"/>
    </cofactor>
</comment>
<evidence type="ECO:0000256" key="7">
    <source>
        <dbReference type="ARBA" id="ARBA00022643"/>
    </source>
</evidence>
<dbReference type="InterPro" id="IPR017938">
    <property type="entry name" value="Riboflavin_synthase-like_b-brl"/>
</dbReference>
<keyword evidence="16" id="KW-1185">Reference proteome</keyword>
<dbReference type="InterPro" id="IPR001433">
    <property type="entry name" value="OxRdtase_FAD/NAD-bd"/>
</dbReference>
<name>A0A2T9YXY9_9FUNG</name>
<keyword evidence="6" id="KW-0285">Flavoprotein</keyword>
<evidence type="ECO:0000313" key="15">
    <source>
        <dbReference type="EMBL" id="PVU97195.1"/>
    </source>
</evidence>
<evidence type="ECO:0000256" key="9">
    <source>
        <dbReference type="ARBA" id="ARBA00022857"/>
    </source>
</evidence>
<dbReference type="Proteomes" id="UP000245383">
    <property type="component" value="Unassembled WGS sequence"/>
</dbReference>
<evidence type="ECO:0000256" key="3">
    <source>
        <dbReference type="ARBA" id="ARBA00004774"/>
    </source>
</evidence>
<dbReference type="Gene3D" id="3.40.50.970">
    <property type="match status" value="1"/>
</dbReference>
<evidence type="ECO:0000313" key="16">
    <source>
        <dbReference type="Proteomes" id="UP000245383"/>
    </source>
</evidence>
<comment type="caution">
    <text evidence="15">The sequence shown here is derived from an EMBL/GenBank/DDBJ whole genome shotgun (WGS) entry which is preliminary data.</text>
</comment>
<dbReference type="PRINTS" id="PR00371">
    <property type="entry name" value="FPNCR"/>
</dbReference>
<keyword evidence="9" id="KW-0521">NADP</keyword>
<keyword evidence="5" id="KW-0813">Transport</keyword>
<dbReference type="Gene3D" id="1.20.990.10">
    <property type="entry name" value="NADPH-cytochrome p450 Reductase, Chain A, domain 3"/>
    <property type="match status" value="1"/>
</dbReference>
<organism evidence="15 16">
    <name type="scientific">Smittium simulii</name>
    <dbReference type="NCBI Taxonomy" id="133385"/>
    <lineage>
        <taxon>Eukaryota</taxon>
        <taxon>Fungi</taxon>
        <taxon>Fungi incertae sedis</taxon>
        <taxon>Zoopagomycota</taxon>
        <taxon>Kickxellomycotina</taxon>
        <taxon>Harpellomycetes</taxon>
        <taxon>Harpellales</taxon>
        <taxon>Legeriomycetaceae</taxon>
        <taxon>Smittium</taxon>
    </lineage>
</organism>
<dbReference type="Pfam" id="PF00175">
    <property type="entry name" value="NAD_binding_1"/>
    <property type="match status" value="1"/>
</dbReference>
<proteinExistence type="predicted"/>
<dbReference type="STRING" id="133385.A0A2T9YXY9"/>
<dbReference type="AlphaFoldDB" id="A0A2T9YXY9"/>
<dbReference type="FunFam" id="1.20.990.10:FF:000010">
    <property type="entry name" value="Sulfite reductase [NADPH] flavoprotein component"/>
    <property type="match status" value="1"/>
</dbReference>
<evidence type="ECO:0000256" key="11">
    <source>
        <dbReference type="ARBA" id="ARBA00023002"/>
    </source>
</evidence>
<protein>
    <recommendedName>
        <fullName evidence="4">assimilatory sulfite reductase (NADPH)</fullName>
        <ecNumber evidence="4">1.8.1.2</ecNumber>
    </recommendedName>
</protein>
<evidence type="ECO:0000256" key="1">
    <source>
        <dbReference type="ARBA" id="ARBA00001917"/>
    </source>
</evidence>
<accession>A0A2T9YXY9</accession>
<comment type="cofactor">
    <cofactor evidence="1">
        <name>FMN</name>
        <dbReference type="ChEBI" id="CHEBI:58210"/>
    </cofactor>
</comment>
<evidence type="ECO:0000256" key="5">
    <source>
        <dbReference type="ARBA" id="ARBA00022448"/>
    </source>
</evidence>
<dbReference type="OrthoDB" id="1856718at2759"/>
<dbReference type="SUPFAM" id="SSF63380">
    <property type="entry name" value="Riboflavin synthase domain-like"/>
    <property type="match status" value="1"/>
</dbReference>
<evidence type="ECO:0000256" key="10">
    <source>
        <dbReference type="ARBA" id="ARBA00022982"/>
    </source>
</evidence>
<dbReference type="Gene3D" id="3.40.50.80">
    <property type="entry name" value="Nucleotide-binding domain of ferredoxin-NADP reductase (FNR) module"/>
    <property type="match status" value="1"/>
</dbReference>
<dbReference type="GO" id="GO:0050660">
    <property type="term" value="F:flavin adenine dinucleotide binding"/>
    <property type="evidence" value="ECO:0007669"/>
    <property type="project" value="TreeGrafter"/>
</dbReference>
<dbReference type="PANTHER" id="PTHR19384">
    <property type="entry name" value="NITRIC OXIDE SYNTHASE-RELATED"/>
    <property type="match status" value="1"/>
</dbReference>
<sequence length="894" mass="100495">MSAVTSQNILSKNNELYIDSSHSSPLMQTRVNSSLVLQKLDSTSFVSVDPTTDIIAQPTDVGLDQLKINHKITFSAAKIAVSAVAAAYSDIIFDYTDASTPNAAKCDFSLACPSLFTLAHNSTLNVFGRAVVPITTDTRSHAGLSAIGSLDQGTIVSIITKSDTLKYFKHNLTKYSSKIRGTVFHIDSEFVDNRNILCTDTESVFGFDHINPTIIFSSTVDQAKDYAVMAHALAKITNSCVFHVFNSTLPAQDLNASTLPNTPQIPDLYYFRTTFDLLTRNKHDYKNPSDAISAVFSAYNSLSNTNYSPISSFGSETAKVAFVCLGLPQSGFNFTRDLPQFYQNDSLFINISAYTDWSLTSILNAISPSVETVYIVASNPLKDSSRLYADILVTFYTLPGLKKNIHFELKNIFGFKSNEVLEWVANTIKHISPSAEDYNTENNTSSSLDAILGSQTQDQKQVGLDINEEINNDPNLQIESSLFRESNILEIQKSIVFKDSYKTDFIFDTESENLYSVKLVKFIRLTPESYERNIFHLEFDTTKSDLKYDIGDALGVCGENNQQDVIDFLTWYNQNPNELLTREINGTCFTKTAHQWFKQKIDIFGRPNKQFYSYLASHAQDSTESKALEWIVSNEGKDEFKRRTDNTTTFADLLFEFKSARPPITSLLNNIPLIKQRHYSISSSSNMHPNKVHLLIVLVDWEISGKPKKYGLCTKYLSDLKIGNDIIVSVKKSAMKLPENDLSPVIMAGLGTGMAPFKAFIEERTYRKSLGIEVGPMALYFGSRSRFMEYLYAEDLEVYNSTDGVLSVLRLAFSRDQPEKVYIQHKLAADSELLCDWLFKKSGSFYLCGPTWPVPNVKEALVQSFIDFGSMNTKKANKFIEELKEKERYVLEVY</sequence>
<evidence type="ECO:0000256" key="8">
    <source>
        <dbReference type="ARBA" id="ARBA00022827"/>
    </source>
</evidence>
<reference evidence="15 16" key="1">
    <citation type="journal article" date="2018" name="MBio">
        <title>Comparative Genomics Reveals the Core Gene Toolbox for the Fungus-Insect Symbiosis.</title>
        <authorList>
            <person name="Wang Y."/>
            <person name="Stata M."/>
            <person name="Wang W."/>
            <person name="Stajich J.E."/>
            <person name="White M.M."/>
            <person name="Moncalvo J.M."/>
        </authorList>
    </citation>
    <scope>NUCLEOTIDE SEQUENCE [LARGE SCALE GENOMIC DNA]</scope>
    <source>
        <strain evidence="15 16">SWE-8-4</strain>
    </source>
</reference>
<feature type="domain" description="FAD-binding FR-type" evidence="14">
    <location>
        <begin position="512"/>
        <end position="738"/>
    </location>
</feature>
<dbReference type="SUPFAM" id="SSF52343">
    <property type="entry name" value="Ferredoxin reductase-like, C-terminal NADP-linked domain"/>
    <property type="match status" value="1"/>
</dbReference>
<comment type="catalytic activity">
    <reaction evidence="12">
        <text>hydrogen sulfide + 3 NADP(+) + 3 H2O = sulfite + 3 NADPH + 4 H(+)</text>
        <dbReference type="Rhea" id="RHEA:13801"/>
        <dbReference type="ChEBI" id="CHEBI:15377"/>
        <dbReference type="ChEBI" id="CHEBI:15378"/>
        <dbReference type="ChEBI" id="CHEBI:17359"/>
        <dbReference type="ChEBI" id="CHEBI:29919"/>
        <dbReference type="ChEBI" id="CHEBI:57783"/>
        <dbReference type="ChEBI" id="CHEBI:58349"/>
        <dbReference type="EC" id="1.8.1.2"/>
    </reaction>
</comment>
<keyword evidence="8" id="KW-0274">FAD</keyword>
<comment type="function">
    <text evidence="13">This enzyme catalyzes the 6-electron reduction of sulfite to sulfide. This is one of several activities required for the biosynthesis of L-cysteine from sulfate.</text>
</comment>
<evidence type="ECO:0000256" key="4">
    <source>
        <dbReference type="ARBA" id="ARBA00012604"/>
    </source>
</evidence>
<dbReference type="InterPro" id="IPR039261">
    <property type="entry name" value="FNR_nucleotide-bd"/>
</dbReference>